<dbReference type="Proteomes" id="UP000005463">
    <property type="component" value="Unassembled WGS sequence"/>
</dbReference>
<comment type="caution">
    <text evidence="1">The sequence shown here is derived from an EMBL/GenBank/DDBJ whole genome shotgun (WGS) entry which is preliminary data.</text>
</comment>
<dbReference type="AlphaFoldDB" id="B1FQ98"/>
<proteinExistence type="predicted"/>
<accession>B1FQ98</accession>
<sequence length="63" mass="6888">MASIFSAVIASFTLRVSVGARPISSGYRLRASCCVIVEPPWRLPENVWSAADAVRFQSSPWCS</sequence>
<name>B1FQ98_9BURK</name>
<gene>
    <name evidence="1" type="ORF">BamIOP4010DRAFT_6209</name>
</gene>
<evidence type="ECO:0000313" key="1">
    <source>
        <dbReference type="EMBL" id="EDT00270.1"/>
    </source>
</evidence>
<evidence type="ECO:0000313" key="2">
    <source>
        <dbReference type="Proteomes" id="UP000005463"/>
    </source>
</evidence>
<protein>
    <submittedName>
        <fullName evidence="1">Uncharacterized protein</fullName>
    </submittedName>
</protein>
<organism evidence="1 2">
    <name type="scientific">Burkholderia ambifaria IOP40-10</name>
    <dbReference type="NCBI Taxonomy" id="396596"/>
    <lineage>
        <taxon>Bacteria</taxon>
        <taxon>Pseudomonadati</taxon>
        <taxon>Pseudomonadota</taxon>
        <taxon>Betaproteobacteria</taxon>
        <taxon>Burkholderiales</taxon>
        <taxon>Burkholderiaceae</taxon>
        <taxon>Burkholderia</taxon>
        <taxon>Burkholderia cepacia complex</taxon>
    </lineage>
</organism>
<dbReference type="EMBL" id="ABLC01000313">
    <property type="protein sequence ID" value="EDT00270.1"/>
    <property type="molecule type" value="Genomic_DNA"/>
</dbReference>
<reference evidence="1 2" key="1">
    <citation type="submission" date="2008-03" db="EMBL/GenBank/DDBJ databases">
        <title>Sequencing of the draft genome and assembly of Burkholderia ambifaria IOP40-10.</title>
        <authorList>
            <consortium name="US DOE Joint Genome Institute (JGI-PGF)"/>
            <person name="Copeland A."/>
            <person name="Lucas S."/>
            <person name="Lapidus A."/>
            <person name="Glavina del Rio T."/>
            <person name="Dalin E."/>
            <person name="Tice H."/>
            <person name="Bruce D."/>
            <person name="Goodwin L."/>
            <person name="Pitluck S."/>
            <person name="Larimer F."/>
            <person name="Land M.L."/>
            <person name="Hauser L."/>
            <person name="Tiedje J."/>
            <person name="Richardson P."/>
        </authorList>
    </citation>
    <scope>NUCLEOTIDE SEQUENCE [LARGE SCALE GENOMIC DNA]</scope>
    <source>
        <strain evidence="1 2">IOP40-10</strain>
    </source>
</reference>